<dbReference type="GeneID" id="106570427"/>
<protein>
    <recommendedName>
        <fullName evidence="1">non-specific serine/threonine protein kinase</fullName>
        <ecNumber evidence="1">2.7.11.1</ecNumber>
    </recommendedName>
</protein>
<evidence type="ECO:0000256" key="3">
    <source>
        <dbReference type="ARBA" id="ARBA00022679"/>
    </source>
</evidence>
<dbReference type="GO" id="GO:0035556">
    <property type="term" value="P:intracellular signal transduction"/>
    <property type="evidence" value="ECO:0007669"/>
    <property type="project" value="TreeGrafter"/>
</dbReference>
<evidence type="ECO:0000256" key="4">
    <source>
        <dbReference type="ARBA" id="ARBA00022741"/>
    </source>
</evidence>
<dbReference type="SMART" id="SM00220">
    <property type="entry name" value="S_TKc"/>
    <property type="match status" value="1"/>
</dbReference>
<evidence type="ECO:0000256" key="7">
    <source>
        <dbReference type="ARBA" id="ARBA00047899"/>
    </source>
</evidence>
<dbReference type="Pfam" id="PF00069">
    <property type="entry name" value="Pkinase"/>
    <property type="match status" value="1"/>
</dbReference>
<organism evidence="11 12">
    <name type="scientific">Salmo salar</name>
    <name type="common">Atlantic salmon</name>
    <dbReference type="NCBI Taxonomy" id="8030"/>
    <lineage>
        <taxon>Eukaryota</taxon>
        <taxon>Metazoa</taxon>
        <taxon>Chordata</taxon>
        <taxon>Craniata</taxon>
        <taxon>Vertebrata</taxon>
        <taxon>Euteleostomi</taxon>
        <taxon>Actinopterygii</taxon>
        <taxon>Neopterygii</taxon>
        <taxon>Teleostei</taxon>
        <taxon>Protacanthopterygii</taxon>
        <taxon>Salmoniformes</taxon>
        <taxon>Salmonidae</taxon>
        <taxon>Salmoninae</taxon>
        <taxon>Salmo</taxon>
    </lineage>
</organism>
<dbReference type="AlphaFoldDB" id="A0A1S3M4W7"/>
<dbReference type="Proteomes" id="UP001652741">
    <property type="component" value="Chromosome ssa14"/>
</dbReference>
<evidence type="ECO:0000313" key="11">
    <source>
        <dbReference type="Proteomes" id="UP001652741"/>
    </source>
</evidence>
<dbReference type="GO" id="GO:0005737">
    <property type="term" value="C:cytoplasm"/>
    <property type="evidence" value="ECO:0007669"/>
    <property type="project" value="TreeGrafter"/>
</dbReference>
<dbReference type="FunFam" id="1.10.510.10:FF:000944">
    <property type="entry name" value="Testis-specific serine/threonine-protein kinase 5"/>
    <property type="match status" value="1"/>
</dbReference>
<sequence>MSATGTRVKDSGKSLHERTIECRENGYLLSGKKIGTGAFSKVYLGYATPNKISKNYKLANDLRSKNHNMVAIKIISINEAPLEYSKKFLHREIYALNATYRHPGVVQLYDMFRSLKRFYLILELALSGDLLEHINAVSHSKGSPGLSEEEARRLFKQIVNAVMHCHNNHIVHRDLKCENILLDEQGFVKLTDFGFANHYTDRSALMNTFCGSVAYTAPEILLSRKYNGEQADLWSLGVILYAMVTGKLPYHEKHPRKLVQLIRKELPFHHPVSSGCQDLIKKLLEWQPTARLPLDQVNTHQWMMPSMTGLLYKLRATRSDITHKNKALDKKLKDESTGCVTGHSGPGTPTRSSFRHTSLPERPQRTVVAPHYRPGASSAGCHRREPPQEKREEPPCPKPPLVSPCRLLMRPTQSQSTNTNRLFVTRPRPPFAPKPFHNLPNFRKPGSRQLHSPSGKLTAAPPTTF</sequence>
<keyword evidence="2" id="KW-0723">Serine/threonine-protein kinase</keyword>
<keyword evidence="6" id="KW-0067">ATP-binding</keyword>
<feature type="compositionally biased region" description="Basic and acidic residues" evidence="9">
    <location>
        <begin position="382"/>
        <end position="395"/>
    </location>
</feature>
<evidence type="ECO:0000256" key="1">
    <source>
        <dbReference type="ARBA" id="ARBA00012513"/>
    </source>
</evidence>
<dbReference type="EC" id="2.7.11.1" evidence="1"/>
<feature type="region of interest" description="Disordered" evidence="9">
    <location>
        <begin position="333"/>
        <end position="465"/>
    </location>
</feature>
<dbReference type="GO" id="GO:0005524">
    <property type="term" value="F:ATP binding"/>
    <property type="evidence" value="ECO:0007669"/>
    <property type="project" value="UniProtKB-KW"/>
</dbReference>
<gene>
    <name evidence="12" type="primary">LOC106570427</name>
</gene>
<name>A0A1S3M4W7_SALSA</name>
<dbReference type="InterPro" id="IPR011009">
    <property type="entry name" value="Kinase-like_dom_sf"/>
</dbReference>
<feature type="compositionally biased region" description="Polar residues" evidence="9">
    <location>
        <begin position="347"/>
        <end position="356"/>
    </location>
</feature>
<dbReference type="STRING" id="8030.ENSSSAP00000045759"/>
<evidence type="ECO:0000256" key="5">
    <source>
        <dbReference type="ARBA" id="ARBA00022777"/>
    </source>
</evidence>
<dbReference type="KEGG" id="sasa:106570427"/>
<proteinExistence type="predicted"/>
<dbReference type="GO" id="GO:0000226">
    <property type="term" value="P:microtubule cytoskeleton organization"/>
    <property type="evidence" value="ECO:0007669"/>
    <property type="project" value="TreeGrafter"/>
</dbReference>
<evidence type="ECO:0000256" key="2">
    <source>
        <dbReference type="ARBA" id="ARBA00022527"/>
    </source>
</evidence>
<dbReference type="InterPro" id="IPR000719">
    <property type="entry name" value="Prot_kinase_dom"/>
</dbReference>
<keyword evidence="5 12" id="KW-0418">Kinase</keyword>
<keyword evidence="11" id="KW-1185">Reference proteome</keyword>
<feature type="compositionally biased region" description="Polar residues" evidence="9">
    <location>
        <begin position="411"/>
        <end position="422"/>
    </location>
</feature>
<dbReference type="PANTHER" id="PTHR24346:SF84">
    <property type="entry name" value="TESTIS SPECIFIC SERINE KINASE 5"/>
    <property type="match status" value="1"/>
</dbReference>
<comment type="catalytic activity">
    <reaction evidence="8">
        <text>L-seryl-[protein] + ATP = O-phospho-L-seryl-[protein] + ADP + H(+)</text>
        <dbReference type="Rhea" id="RHEA:17989"/>
        <dbReference type="Rhea" id="RHEA-COMP:9863"/>
        <dbReference type="Rhea" id="RHEA-COMP:11604"/>
        <dbReference type="ChEBI" id="CHEBI:15378"/>
        <dbReference type="ChEBI" id="CHEBI:29999"/>
        <dbReference type="ChEBI" id="CHEBI:30616"/>
        <dbReference type="ChEBI" id="CHEBI:83421"/>
        <dbReference type="ChEBI" id="CHEBI:456216"/>
        <dbReference type="EC" id="2.7.11.1"/>
    </reaction>
</comment>
<evidence type="ECO:0000256" key="9">
    <source>
        <dbReference type="SAM" id="MobiDB-lite"/>
    </source>
</evidence>
<dbReference type="PaxDb" id="8030-ENSSSAP00000045759"/>
<keyword evidence="3" id="KW-0808">Transferase</keyword>
<dbReference type="PROSITE" id="PS50011">
    <property type="entry name" value="PROTEIN_KINASE_DOM"/>
    <property type="match status" value="1"/>
</dbReference>
<keyword evidence="4" id="KW-0547">Nucleotide-binding</keyword>
<evidence type="ECO:0000256" key="8">
    <source>
        <dbReference type="ARBA" id="ARBA00048679"/>
    </source>
</evidence>
<accession>A0A1S3M4W7</accession>
<comment type="catalytic activity">
    <reaction evidence="7">
        <text>L-threonyl-[protein] + ATP = O-phospho-L-threonyl-[protein] + ADP + H(+)</text>
        <dbReference type="Rhea" id="RHEA:46608"/>
        <dbReference type="Rhea" id="RHEA-COMP:11060"/>
        <dbReference type="Rhea" id="RHEA-COMP:11605"/>
        <dbReference type="ChEBI" id="CHEBI:15378"/>
        <dbReference type="ChEBI" id="CHEBI:30013"/>
        <dbReference type="ChEBI" id="CHEBI:30616"/>
        <dbReference type="ChEBI" id="CHEBI:61977"/>
        <dbReference type="ChEBI" id="CHEBI:456216"/>
        <dbReference type="EC" id="2.7.11.1"/>
    </reaction>
</comment>
<dbReference type="InterPro" id="IPR008271">
    <property type="entry name" value="Ser/Thr_kinase_AS"/>
</dbReference>
<dbReference type="PROSITE" id="PS00108">
    <property type="entry name" value="PROTEIN_KINASE_ST"/>
    <property type="match status" value="1"/>
</dbReference>
<dbReference type="GO" id="GO:0050321">
    <property type="term" value="F:tau-protein kinase activity"/>
    <property type="evidence" value="ECO:0007669"/>
    <property type="project" value="TreeGrafter"/>
</dbReference>
<dbReference type="OrthoDB" id="193931at2759"/>
<dbReference type="Gene3D" id="1.10.510.10">
    <property type="entry name" value="Transferase(Phosphotransferase) domain 1"/>
    <property type="match status" value="1"/>
</dbReference>
<feature type="domain" description="Protein kinase" evidence="10">
    <location>
        <begin position="28"/>
        <end position="303"/>
    </location>
</feature>
<dbReference type="RefSeq" id="XP_013998222.1">
    <property type="nucleotide sequence ID" value="XM_014142747.2"/>
</dbReference>
<reference evidence="12" key="1">
    <citation type="submission" date="2025-08" db="UniProtKB">
        <authorList>
            <consortium name="RefSeq"/>
        </authorList>
    </citation>
    <scope>IDENTIFICATION</scope>
</reference>
<dbReference type="Bgee" id="ENSSSAG00000047261">
    <property type="expression patterns" value="Expressed in testis"/>
</dbReference>
<dbReference type="PANTHER" id="PTHR24346">
    <property type="entry name" value="MAP/MICROTUBULE AFFINITY-REGULATING KINASE"/>
    <property type="match status" value="1"/>
</dbReference>
<dbReference type="OMA" id="DITHKNK"/>
<evidence type="ECO:0000259" key="10">
    <source>
        <dbReference type="PROSITE" id="PS50011"/>
    </source>
</evidence>
<evidence type="ECO:0000313" key="12">
    <source>
        <dbReference type="RefSeq" id="XP_013998222.1"/>
    </source>
</evidence>
<evidence type="ECO:0000256" key="6">
    <source>
        <dbReference type="ARBA" id="ARBA00022840"/>
    </source>
</evidence>
<dbReference type="SUPFAM" id="SSF56112">
    <property type="entry name" value="Protein kinase-like (PK-like)"/>
    <property type="match status" value="1"/>
</dbReference>